<dbReference type="InterPro" id="IPR038709">
    <property type="entry name" value="RpoN_core-bd_sf"/>
</dbReference>
<dbReference type="Pfam" id="PF00309">
    <property type="entry name" value="Sigma54_AID"/>
    <property type="match status" value="1"/>
</dbReference>
<evidence type="ECO:0000256" key="1">
    <source>
        <dbReference type="ARBA" id="ARBA00008798"/>
    </source>
</evidence>
<evidence type="ECO:0000256" key="8">
    <source>
        <dbReference type="ARBA" id="ARBA00023163"/>
    </source>
</evidence>
<dbReference type="Pfam" id="PF04963">
    <property type="entry name" value="Sigma54_CBD"/>
    <property type="match status" value="1"/>
</dbReference>
<evidence type="ECO:0000256" key="5">
    <source>
        <dbReference type="ARBA" id="ARBA00023015"/>
    </source>
</evidence>
<keyword evidence="6" id="KW-0731">Sigma factor</keyword>
<sequence>MALELRQSLTLAQQLVMTPQLQQAIKLLQLSRLELLETINSEIEQNPILEERVAGESDEDTREDVDRDKIELDLPGIQEVRVEDSAPADVDWESYLSEYNTEWSSAPYEEREIPAVDTVTPARTNLYSHLMWQLGMSDPDEETKTIGVHIIENLNEDGFLEISLEEISEITGFPIEEVERTLRLIQNFDPVGVAAKDTRESLLIQARFQGLARTLVENIIMDHLEDLEDKRYDQISKKLSVSIEDILGAVSIIQGLEPKPGRGYSDDRTIYVTPDIYIIKVGDDYEIVQNEDGLPKLRISSYYKDILRSGDHVSDSVKSYIQEKMRSAAWLIKSIHQRQRTIFRVTESIVRFQRDFLENGITTLKPLVLRDVAEDIGMHESTVSRVTTNKYVHTPQGLFELKFFFNSSISQVDGDSVASESVKERIRMIVKSENITKPFSDQEIVGILEKLNIKVARRTVAKYRESMGILPSRKRKHPY</sequence>
<dbReference type="InterPro" id="IPR007634">
    <property type="entry name" value="RNA_pol_sigma_54_DNA-bd"/>
</dbReference>
<evidence type="ECO:0000259" key="9">
    <source>
        <dbReference type="Pfam" id="PF04552"/>
    </source>
</evidence>
<dbReference type="GO" id="GO:0000428">
    <property type="term" value="C:DNA-directed RNA polymerase complex"/>
    <property type="evidence" value="ECO:0007669"/>
    <property type="project" value="UniProtKB-KW"/>
</dbReference>
<dbReference type="GO" id="GO:0001216">
    <property type="term" value="F:DNA-binding transcription activator activity"/>
    <property type="evidence" value="ECO:0007669"/>
    <property type="project" value="InterPro"/>
</dbReference>
<keyword evidence="3" id="KW-0808">Transferase</keyword>
<evidence type="ECO:0000256" key="7">
    <source>
        <dbReference type="ARBA" id="ARBA00023125"/>
    </source>
</evidence>
<dbReference type="PROSITE" id="PS00718">
    <property type="entry name" value="SIGMA54_2"/>
    <property type="match status" value="1"/>
</dbReference>
<reference evidence="11" key="1">
    <citation type="submission" date="2018-01" db="EMBL/GenBank/DDBJ databases">
        <authorList>
            <person name="Regsiter A."/>
            <person name="William W."/>
        </authorList>
    </citation>
    <scope>NUCLEOTIDE SEQUENCE</scope>
    <source>
        <strain evidence="11">TRIP AH-1</strain>
    </source>
</reference>
<evidence type="ECO:0000256" key="2">
    <source>
        <dbReference type="ARBA" id="ARBA00022478"/>
    </source>
</evidence>
<dbReference type="PANTHER" id="PTHR32248">
    <property type="entry name" value="RNA POLYMERASE SIGMA-54 FACTOR"/>
    <property type="match status" value="1"/>
</dbReference>
<evidence type="ECO:0000256" key="3">
    <source>
        <dbReference type="ARBA" id="ARBA00022679"/>
    </source>
</evidence>
<protein>
    <submittedName>
        <fullName evidence="11">RNA polymerase sigma-54 factor</fullName>
    </submittedName>
</protein>
<comment type="similarity">
    <text evidence="1">Belongs to the sigma-54 factor family.</text>
</comment>
<dbReference type="PRINTS" id="PR00045">
    <property type="entry name" value="SIGMA54FCT"/>
</dbReference>
<dbReference type="PANTHER" id="PTHR32248:SF4">
    <property type="entry name" value="RNA POLYMERASE SIGMA-54 FACTOR"/>
    <property type="match status" value="1"/>
</dbReference>
<keyword evidence="4" id="KW-0548">Nucleotidyltransferase</keyword>
<dbReference type="PIRSF" id="PIRSF000774">
    <property type="entry name" value="RpoN"/>
    <property type="match status" value="1"/>
</dbReference>
<feature type="domain" description="RNA polymerase sigma factor 54 DNA-binding" evidence="9">
    <location>
        <begin position="319"/>
        <end position="476"/>
    </location>
</feature>
<dbReference type="GO" id="GO:0006352">
    <property type="term" value="P:DNA-templated transcription initiation"/>
    <property type="evidence" value="ECO:0007669"/>
    <property type="project" value="InterPro"/>
</dbReference>
<dbReference type="InterPro" id="IPR000394">
    <property type="entry name" value="RNA_pol_sigma_54"/>
</dbReference>
<gene>
    <name evidence="11" type="primary">rpoN</name>
    <name evidence="11" type="ORF">PITCH_A1430019</name>
</gene>
<dbReference type="Gene3D" id="1.10.10.60">
    <property type="entry name" value="Homeodomain-like"/>
    <property type="match status" value="1"/>
</dbReference>
<keyword evidence="7" id="KW-0238">DNA-binding</keyword>
<keyword evidence="5" id="KW-0805">Transcription regulation</keyword>
<dbReference type="EMBL" id="OJIN01000050">
    <property type="protein sequence ID" value="SPD72635.1"/>
    <property type="molecule type" value="Genomic_DNA"/>
</dbReference>
<evidence type="ECO:0000259" key="10">
    <source>
        <dbReference type="Pfam" id="PF04963"/>
    </source>
</evidence>
<dbReference type="GO" id="GO:0016779">
    <property type="term" value="F:nucleotidyltransferase activity"/>
    <property type="evidence" value="ECO:0007669"/>
    <property type="project" value="UniProtKB-KW"/>
</dbReference>
<evidence type="ECO:0000313" key="11">
    <source>
        <dbReference type="EMBL" id="SPD72635.1"/>
    </source>
</evidence>
<accession>A0A445MT68</accession>
<dbReference type="GO" id="GO:0003677">
    <property type="term" value="F:DNA binding"/>
    <property type="evidence" value="ECO:0007669"/>
    <property type="project" value="UniProtKB-KW"/>
</dbReference>
<evidence type="ECO:0000256" key="4">
    <source>
        <dbReference type="ARBA" id="ARBA00022695"/>
    </source>
</evidence>
<feature type="domain" description="RNA polymerase sigma factor 54 core-binding" evidence="10">
    <location>
        <begin position="118"/>
        <end position="303"/>
    </location>
</feature>
<name>A0A445MT68_9BACT</name>
<dbReference type="Gene3D" id="1.10.10.1330">
    <property type="entry name" value="RNA polymerase sigma-54 factor, core-binding domain"/>
    <property type="match status" value="1"/>
</dbReference>
<dbReference type="PROSITE" id="PS50044">
    <property type="entry name" value="SIGMA54_3"/>
    <property type="match status" value="1"/>
</dbReference>
<dbReference type="NCBIfam" id="TIGR02395">
    <property type="entry name" value="rpoN_sigma"/>
    <property type="match status" value="1"/>
</dbReference>
<dbReference type="AlphaFoldDB" id="A0A445MT68"/>
<organism evidence="11">
    <name type="scientific">uncultured Desulfobacterium sp</name>
    <dbReference type="NCBI Taxonomy" id="201089"/>
    <lineage>
        <taxon>Bacteria</taxon>
        <taxon>Pseudomonadati</taxon>
        <taxon>Thermodesulfobacteriota</taxon>
        <taxon>Desulfobacteria</taxon>
        <taxon>Desulfobacterales</taxon>
        <taxon>Desulfobacteriaceae</taxon>
        <taxon>Desulfobacterium</taxon>
        <taxon>environmental samples</taxon>
    </lineage>
</organism>
<evidence type="ECO:0000256" key="6">
    <source>
        <dbReference type="ARBA" id="ARBA00023082"/>
    </source>
</evidence>
<keyword evidence="8" id="KW-0804">Transcription</keyword>
<dbReference type="Pfam" id="PF04552">
    <property type="entry name" value="Sigma54_DBD"/>
    <property type="match status" value="1"/>
</dbReference>
<dbReference type="InterPro" id="IPR007046">
    <property type="entry name" value="RNA_pol_sigma_54_core-bd"/>
</dbReference>
<keyword evidence="2" id="KW-0240">DNA-directed RNA polymerase</keyword>
<dbReference type="GO" id="GO:0016987">
    <property type="term" value="F:sigma factor activity"/>
    <property type="evidence" value="ECO:0007669"/>
    <property type="project" value="UniProtKB-KW"/>
</dbReference>
<proteinExistence type="inferred from homology"/>
<dbReference type="PROSITE" id="PS00717">
    <property type="entry name" value="SIGMA54_1"/>
    <property type="match status" value="1"/>
</dbReference>